<keyword evidence="10" id="KW-1185">Reference proteome</keyword>
<dbReference type="InterPro" id="IPR013087">
    <property type="entry name" value="Znf_C2H2_type"/>
</dbReference>
<dbReference type="PANTHER" id="PTHR23234:SF10">
    <property type="entry name" value="RIKEN CDNA 6720489N17 GENE-RELATED"/>
    <property type="match status" value="1"/>
</dbReference>
<evidence type="ECO:0000259" key="8">
    <source>
        <dbReference type="PROSITE" id="PS50805"/>
    </source>
</evidence>
<feature type="domain" description="C2H2-type" evidence="7">
    <location>
        <begin position="305"/>
        <end position="332"/>
    </location>
</feature>
<evidence type="ECO:0000256" key="3">
    <source>
        <dbReference type="ARBA" id="ARBA00022771"/>
    </source>
</evidence>
<reference evidence="9" key="3">
    <citation type="submission" date="2025-09" db="UniProtKB">
        <authorList>
            <consortium name="Ensembl"/>
        </authorList>
    </citation>
    <scope>IDENTIFICATION</scope>
</reference>
<feature type="domain" description="C2H2-type" evidence="7">
    <location>
        <begin position="277"/>
        <end position="304"/>
    </location>
</feature>
<dbReference type="PROSITE" id="PS50157">
    <property type="entry name" value="ZINC_FINGER_C2H2_2"/>
    <property type="match status" value="5"/>
</dbReference>
<feature type="region of interest" description="Disordered" evidence="6">
    <location>
        <begin position="28"/>
        <end position="68"/>
    </location>
</feature>
<dbReference type="SMART" id="SM00355">
    <property type="entry name" value="ZnF_C2H2"/>
    <property type="match status" value="7"/>
</dbReference>
<dbReference type="GO" id="GO:0005634">
    <property type="term" value="C:nucleus"/>
    <property type="evidence" value="ECO:0000318"/>
    <property type="project" value="GO_Central"/>
</dbReference>
<feature type="domain" description="KRAB" evidence="8">
    <location>
        <begin position="80"/>
        <end position="151"/>
    </location>
</feature>
<keyword evidence="2" id="KW-0677">Repeat</keyword>
<dbReference type="PROSITE" id="PS00028">
    <property type="entry name" value="ZINC_FINGER_C2H2_1"/>
    <property type="match status" value="5"/>
</dbReference>
<dbReference type="PANTHER" id="PTHR23234">
    <property type="entry name" value="ZNF44 PROTEIN"/>
    <property type="match status" value="1"/>
</dbReference>
<feature type="domain" description="C2H2-type" evidence="7">
    <location>
        <begin position="489"/>
        <end position="516"/>
    </location>
</feature>
<feature type="domain" description="C2H2-type" evidence="7">
    <location>
        <begin position="237"/>
        <end position="264"/>
    </location>
</feature>
<dbReference type="GeneTree" id="ENSGT01150000286944"/>
<dbReference type="InterPro" id="IPR036236">
    <property type="entry name" value="Znf_C2H2_sf"/>
</dbReference>
<gene>
    <name evidence="9" type="primary">LOC103280244</name>
</gene>
<dbReference type="AlphaFoldDB" id="A0A803TX84"/>
<evidence type="ECO:0000313" key="10">
    <source>
        <dbReference type="Proteomes" id="UP000001646"/>
    </source>
</evidence>
<dbReference type="KEGG" id="acs:103280244"/>
<dbReference type="Proteomes" id="UP000001646">
    <property type="component" value="Unplaced"/>
</dbReference>
<feature type="region of interest" description="Disordered" evidence="6">
    <location>
        <begin position="202"/>
        <end position="225"/>
    </location>
</feature>
<dbReference type="InterPro" id="IPR050758">
    <property type="entry name" value="Znf_C2H2-type"/>
</dbReference>
<evidence type="ECO:0000256" key="2">
    <source>
        <dbReference type="ARBA" id="ARBA00022737"/>
    </source>
</evidence>
<dbReference type="GO" id="GO:0006357">
    <property type="term" value="P:regulation of transcription by RNA polymerase II"/>
    <property type="evidence" value="ECO:0000318"/>
    <property type="project" value="GO_Central"/>
</dbReference>
<dbReference type="OrthoDB" id="9049550at2759"/>
<dbReference type="InParanoid" id="A0A803TX84"/>
<dbReference type="InterPro" id="IPR036051">
    <property type="entry name" value="KRAB_dom_sf"/>
</dbReference>
<feature type="domain" description="C2H2-type" evidence="7">
    <location>
        <begin position="591"/>
        <end position="618"/>
    </location>
</feature>
<dbReference type="SMART" id="SM00349">
    <property type="entry name" value="KRAB"/>
    <property type="match status" value="1"/>
</dbReference>
<protein>
    <submittedName>
        <fullName evidence="9">Uncharacterized protein</fullName>
    </submittedName>
</protein>
<dbReference type="Pfam" id="PF01352">
    <property type="entry name" value="KRAB"/>
    <property type="match status" value="1"/>
</dbReference>
<dbReference type="Pfam" id="PF00096">
    <property type="entry name" value="zf-C2H2"/>
    <property type="match status" value="3"/>
</dbReference>
<dbReference type="GeneID" id="103280244"/>
<dbReference type="PROSITE" id="PS50805">
    <property type="entry name" value="KRAB"/>
    <property type="match status" value="1"/>
</dbReference>
<reference evidence="9" key="1">
    <citation type="submission" date="2009-12" db="EMBL/GenBank/DDBJ databases">
        <title>The Genome Sequence of Anolis carolinensis (Green Anole Lizard).</title>
        <authorList>
            <consortium name="The Genome Sequencing Platform"/>
            <person name="Di Palma F."/>
            <person name="Alfoldi J."/>
            <person name="Heiman D."/>
            <person name="Young S."/>
            <person name="Grabherr M."/>
            <person name="Johnson J."/>
            <person name="Lander E.S."/>
            <person name="Lindblad-Toh K."/>
        </authorList>
    </citation>
    <scope>NUCLEOTIDE SEQUENCE [LARGE SCALE GENOMIC DNA]</scope>
    <source>
        <strain evidence="9">JBL SC #1</strain>
    </source>
</reference>
<dbReference type="GO" id="GO:0000981">
    <property type="term" value="F:DNA-binding transcription factor activity, RNA polymerase II-specific"/>
    <property type="evidence" value="ECO:0000318"/>
    <property type="project" value="GO_Central"/>
</dbReference>
<feature type="region of interest" description="Disordered" evidence="6">
    <location>
        <begin position="404"/>
        <end position="435"/>
    </location>
</feature>
<name>A0A803TX84_ANOCA</name>
<reference evidence="9" key="2">
    <citation type="submission" date="2025-08" db="UniProtKB">
        <authorList>
            <consortium name="Ensembl"/>
        </authorList>
    </citation>
    <scope>IDENTIFICATION</scope>
</reference>
<evidence type="ECO:0000259" key="7">
    <source>
        <dbReference type="PROSITE" id="PS50157"/>
    </source>
</evidence>
<keyword evidence="3 5" id="KW-0863">Zinc-finger</keyword>
<dbReference type="GO" id="GO:0000977">
    <property type="term" value="F:RNA polymerase II transcription regulatory region sequence-specific DNA binding"/>
    <property type="evidence" value="ECO:0000318"/>
    <property type="project" value="GO_Central"/>
</dbReference>
<evidence type="ECO:0000256" key="1">
    <source>
        <dbReference type="ARBA" id="ARBA00022723"/>
    </source>
</evidence>
<dbReference type="Ensembl" id="ENSACAT00000038307.1">
    <property type="protein sequence ID" value="ENSACAP00000039824.1"/>
    <property type="gene ID" value="ENSACAG00000041823.1"/>
</dbReference>
<dbReference type="CDD" id="cd07765">
    <property type="entry name" value="KRAB_A-box"/>
    <property type="match status" value="1"/>
</dbReference>
<evidence type="ECO:0000256" key="4">
    <source>
        <dbReference type="ARBA" id="ARBA00022833"/>
    </source>
</evidence>
<proteinExistence type="predicted"/>
<dbReference type="SUPFAM" id="SSF109640">
    <property type="entry name" value="KRAB domain (Kruppel-associated box)"/>
    <property type="match status" value="1"/>
</dbReference>
<evidence type="ECO:0000256" key="6">
    <source>
        <dbReference type="SAM" id="MobiDB-lite"/>
    </source>
</evidence>
<keyword evidence="1" id="KW-0479">Metal-binding</keyword>
<dbReference type="Gene3D" id="6.10.140.140">
    <property type="match status" value="1"/>
</dbReference>
<evidence type="ECO:0000256" key="5">
    <source>
        <dbReference type="PROSITE-ProRule" id="PRU00042"/>
    </source>
</evidence>
<dbReference type="SUPFAM" id="SSF57667">
    <property type="entry name" value="beta-beta-alpha zinc fingers"/>
    <property type="match status" value="4"/>
</dbReference>
<dbReference type="GO" id="GO:0008270">
    <property type="term" value="F:zinc ion binding"/>
    <property type="evidence" value="ECO:0007669"/>
    <property type="project" value="UniProtKB-KW"/>
</dbReference>
<evidence type="ECO:0000313" key="9">
    <source>
        <dbReference type="Ensembl" id="ENSACAP00000039824.1"/>
    </source>
</evidence>
<keyword evidence="4" id="KW-0862">Zinc</keyword>
<organism evidence="9 10">
    <name type="scientific">Anolis carolinensis</name>
    <name type="common">Green anole</name>
    <name type="synonym">American chameleon</name>
    <dbReference type="NCBI Taxonomy" id="28377"/>
    <lineage>
        <taxon>Eukaryota</taxon>
        <taxon>Metazoa</taxon>
        <taxon>Chordata</taxon>
        <taxon>Craniata</taxon>
        <taxon>Vertebrata</taxon>
        <taxon>Euteleostomi</taxon>
        <taxon>Lepidosauria</taxon>
        <taxon>Squamata</taxon>
        <taxon>Bifurcata</taxon>
        <taxon>Unidentata</taxon>
        <taxon>Episquamata</taxon>
        <taxon>Toxicofera</taxon>
        <taxon>Iguania</taxon>
        <taxon>Dactyloidae</taxon>
        <taxon>Anolis</taxon>
    </lineage>
</organism>
<accession>A0A803TX84</accession>
<dbReference type="Gene3D" id="3.30.160.60">
    <property type="entry name" value="Classic Zinc Finger"/>
    <property type="match status" value="4"/>
</dbReference>
<sequence>MFLLLLRESQRRVSSERGDPPWVQRMPRACLPWGRPPGHVGSPRPASGAEKRARRAGSGRASERASEGAMFEGDASEVPVVFEDVIIYFSREEWKMLEKWQKDLYWKVLKDNYEVLVLVGHPVTKADVLAWLEKHECPNGNGIQQPKTSSPSEILCPSNQRLPQMCHKEGIEQVGSLQELCSEVKADTALCYNITGSHSQRTAVSPREYESGESGQKSQLKSLPRTRPRVRIKKAFFPCSKCKKCFSSSSFLKVHQRTHLKENGMYTHHGNTLKTLHCCTDCGQNFHRYLDFLQHRKSHQMANPWLCTHCGDVFMSQSDLAMHEKGHLEEANQDLASCSQNAICESSETGGSQMGLDDPQQQEDDGKVRKLFSCVYCKLQFKVEMNLAVHYRYCPKGKLKNPQDAEVPARQGSPHWASAHKSGDLWQPQHPSQTSAQVICPDPGQLVIQTHRQKHQVEKQRISAEPGGSASSVYSSGSLQKSCATKTLHKCQECGERFVYKWQLAAHLESHTGGKGSYGKSFAHKSSLWNHSQIHQEEAKLRGENHQENLVPAISHRADKERPLFPCKECGNSFSKSYLRLHLAVHAGIRHKCLLCGKLFNYRSSAIGHLKQHRKEGPFFPCPKCERRGGIYCSCRMKKVRITPPEPSTQVAKE</sequence>
<dbReference type="InterPro" id="IPR001909">
    <property type="entry name" value="KRAB"/>
</dbReference>